<dbReference type="Proteomes" id="UP000594638">
    <property type="component" value="Unassembled WGS sequence"/>
</dbReference>
<dbReference type="EMBL" id="CACTIH010005633">
    <property type="protein sequence ID" value="CAA2999449.1"/>
    <property type="molecule type" value="Genomic_DNA"/>
</dbReference>
<dbReference type="Gramene" id="OE9A043256T1">
    <property type="protein sequence ID" value="OE9A043256C1"/>
    <property type="gene ID" value="OE9A043256"/>
</dbReference>
<feature type="region of interest" description="Disordered" evidence="1">
    <location>
        <begin position="1"/>
        <end position="30"/>
    </location>
</feature>
<gene>
    <name evidence="2" type="ORF">OLEA9_A043256</name>
</gene>
<keyword evidence="3" id="KW-1185">Reference proteome</keyword>
<protein>
    <submittedName>
        <fullName evidence="2">Uncharacterized protein</fullName>
    </submittedName>
</protein>
<evidence type="ECO:0000313" key="3">
    <source>
        <dbReference type="Proteomes" id="UP000594638"/>
    </source>
</evidence>
<proteinExistence type="predicted"/>
<feature type="non-terminal residue" evidence="2">
    <location>
        <position position="1"/>
    </location>
</feature>
<feature type="compositionally biased region" description="Basic residues" evidence="1">
    <location>
        <begin position="1"/>
        <end position="15"/>
    </location>
</feature>
<reference evidence="2 3" key="1">
    <citation type="submission" date="2019-12" db="EMBL/GenBank/DDBJ databases">
        <authorList>
            <person name="Alioto T."/>
            <person name="Alioto T."/>
            <person name="Gomez Garrido J."/>
        </authorList>
    </citation>
    <scope>NUCLEOTIDE SEQUENCE [LARGE SCALE GENOMIC DNA]</scope>
</reference>
<dbReference type="AlphaFoldDB" id="A0A8S0T3R3"/>
<organism evidence="2 3">
    <name type="scientific">Olea europaea subsp. europaea</name>
    <dbReference type="NCBI Taxonomy" id="158383"/>
    <lineage>
        <taxon>Eukaryota</taxon>
        <taxon>Viridiplantae</taxon>
        <taxon>Streptophyta</taxon>
        <taxon>Embryophyta</taxon>
        <taxon>Tracheophyta</taxon>
        <taxon>Spermatophyta</taxon>
        <taxon>Magnoliopsida</taxon>
        <taxon>eudicotyledons</taxon>
        <taxon>Gunneridae</taxon>
        <taxon>Pentapetalae</taxon>
        <taxon>asterids</taxon>
        <taxon>lamiids</taxon>
        <taxon>Lamiales</taxon>
        <taxon>Oleaceae</taxon>
        <taxon>Oleeae</taxon>
        <taxon>Olea</taxon>
    </lineage>
</organism>
<comment type="caution">
    <text evidence="2">The sequence shown here is derived from an EMBL/GenBank/DDBJ whole genome shotgun (WGS) entry which is preliminary data.</text>
</comment>
<accession>A0A8S0T3R3</accession>
<evidence type="ECO:0000256" key="1">
    <source>
        <dbReference type="SAM" id="MobiDB-lite"/>
    </source>
</evidence>
<evidence type="ECO:0000313" key="2">
    <source>
        <dbReference type="EMBL" id="CAA2999449.1"/>
    </source>
</evidence>
<feature type="compositionally biased region" description="Basic and acidic residues" evidence="1">
    <location>
        <begin position="19"/>
        <end position="30"/>
    </location>
</feature>
<name>A0A8S0T3R3_OLEEU</name>
<sequence length="112" mass="13077">KIEKKRKRSNKKSGNSKKSNADRTPRGRFCEKPFRSKSYLKVSSMMRVSQLSSGNLKVEGPQGLNSLHEIGVEHMKLKVKFRMNNFALTYHQVKYVYPRSKWSSKIFKPKEV</sequence>